<gene>
    <name evidence="3" type="ORF">KQ249_07350</name>
</gene>
<keyword evidence="4" id="KW-1185">Reference proteome</keyword>
<organism evidence="3 4">
    <name type="scientific">Marinobacter adhaerens</name>
    <dbReference type="NCBI Taxonomy" id="1033846"/>
    <lineage>
        <taxon>Bacteria</taxon>
        <taxon>Pseudomonadati</taxon>
        <taxon>Pseudomonadota</taxon>
        <taxon>Gammaproteobacteria</taxon>
        <taxon>Pseudomonadales</taxon>
        <taxon>Marinobacteraceae</taxon>
        <taxon>Marinobacter</taxon>
    </lineage>
</organism>
<dbReference type="Proteomes" id="UP000683442">
    <property type="component" value="Chromosome"/>
</dbReference>
<feature type="signal peptide" evidence="2">
    <location>
        <begin position="1"/>
        <end position="21"/>
    </location>
</feature>
<keyword evidence="1" id="KW-1133">Transmembrane helix</keyword>
<sequence length="62" mass="6906">MSTRKIIPVFMALVLVPVALAFAGQTGKTAAASIGIFWLALGIFFFNDIKRYITKNEERDQD</sequence>
<keyword evidence="2" id="KW-0732">Signal</keyword>
<evidence type="ECO:0008006" key="5">
    <source>
        <dbReference type="Google" id="ProtNLM"/>
    </source>
</evidence>
<evidence type="ECO:0000313" key="3">
    <source>
        <dbReference type="EMBL" id="QWV14400.1"/>
    </source>
</evidence>
<evidence type="ECO:0000256" key="2">
    <source>
        <dbReference type="SAM" id="SignalP"/>
    </source>
</evidence>
<protein>
    <recommendedName>
        <fullName evidence="5">Secreted protein</fullName>
    </recommendedName>
</protein>
<keyword evidence="1" id="KW-0472">Membrane</keyword>
<name>A0ABX8IMZ1_9GAMM</name>
<feature type="chain" id="PRO_5045934298" description="Secreted protein" evidence="2">
    <location>
        <begin position="22"/>
        <end position="62"/>
    </location>
</feature>
<reference evidence="3 4" key="1">
    <citation type="submission" date="2021-06" db="EMBL/GenBank/DDBJ databases">
        <title>Microbial metabolic specificity influences pelagic lipid remineralization.</title>
        <authorList>
            <person name="Behrendt L."/>
            <person name="Hunter J.E."/>
            <person name="Alcolombri U."/>
            <person name="Smriga S."/>
            <person name="Mincer T."/>
            <person name="Lowenstein D.P."/>
            <person name="Peaudecerf F.J."/>
            <person name="Fernandez V.I."/>
            <person name="Fredricks H."/>
            <person name="Almblad H."/>
            <person name="Harrison J.J."/>
            <person name="Stocker R."/>
            <person name="Van Mooy B.A.S."/>
        </authorList>
    </citation>
    <scope>NUCLEOTIDE SEQUENCE [LARGE SCALE GENOMIC DNA]</scope>
    <source>
        <strain evidence="3 4">HP15-B</strain>
    </source>
</reference>
<keyword evidence="1" id="KW-0812">Transmembrane</keyword>
<proteinExistence type="predicted"/>
<feature type="transmembrane region" description="Helical" evidence="1">
    <location>
        <begin position="31"/>
        <end position="49"/>
    </location>
</feature>
<accession>A0ABX8IMZ1</accession>
<dbReference type="EMBL" id="CP076686">
    <property type="protein sequence ID" value="QWV14400.1"/>
    <property type="molecule type" value="Genomic_DNA"/>
</dbReference>
<dbReference type="RefSeq" id="WP_216688062.1">
    <property type="nucleotide sequence ID" value="NZ_CP076686.1"/>
</dbReference>
<evidence type="ECO:0000256" key="1">
    <source>
        <dbReference type="SAM" id="Phobius"/>
    </source>
</evidence>
<dbReference type="GeneID" id="78559247"/>
<evidence type="ECO:0000313" key="4">
    <source>
        <dbReference type="Proteomes" id="UP000683442"/>
    </source>
</evidence>